<evidence type="ECO:0000313" key="6">
    <source>
        <dbReference type="Proteomes" id="UP000228689"/>
    </source>
</evidence>
<dbReference type="InterPro" id="IPR027417">
    <property type="entry name" value="P-loop_NTPase"/>
</dbReference>
<gene>
    <name evidence="5" type="ORF">COY67_00465</name>
</gene>
<dbReference type="PANTHER" id="PTHR30258">
    <property type="entry name" value="TYPE II SECRETION SYSTEM PROTEIN GSPE-RELATED"/>
    <property type="match status" value="1"/>
</dbReference>
<dbReference type="SUPFAM" id="SSF160246">
    <property type="entry name" value="EspE N-terminal domain-like"/>
    <property type="match status" value="1"/>
</dbReference>
<feature type="domain" description="Bacterial type II secretion system protein E" evidence="4">
    <location>
        <begin position="369"/>
        <end position="383"/>
    </location>
</feature>
<dbReference type="Pfam" id="PF05157">
    <property type="entry name" value="MshEN"/>
    <property type="match status" value="1"/>
</dbReference>
<reference evidence="6" key="1">
    <citation type="submission" date="2017-09" db="EMBL/GenBank/DDBJ databases">
        <title>Depth-based differentiation of microbial function through sediment-hosted aquifers and enrichment of novel symbionts in the deep terrestrial subsurface.</title>
        <authorList>
            <person name="Probst A.J."/>
            <person name="Ladd B."/>
            <person name="Jarett J.K."/>
            <person name="Geller-Mcgrath D.E."/>
            <person name="Sieber C.M.K."/>
            <person name="Emerson J.B."/>
            <person name="Anantharaman K."/>
            <person name="Thomas B.C."/>
            <person name="Malmstrom R."/>
            <person name="Stieglmeier M."/>
            <person name="Klingl A."/>
            <person name="Woyke T."/>
            <person name="Ryan C.M."/>
            <person name="Banfield J.F."/>
        </authorList>
    </citation>
    <scope>NUCLEOTIDE SEQUENCE [LARGE SCALE GENOMIC DNA]</scope>
</reference>
<dbReference type="GO" id="GO:0005886">
    <property type="term" value="C:plasma membrane"/>
    <property type="evidence" value="ECO:0007669"/>
    <property type="project" value="TreeGrafter"/>
</dbReference>
<comment type="similarity">
    <text evidence="1">Belongs to the GSP E family.</text>
</comment>
<proteinExistence type="inferred from homology"/>
<dbReference type="Gene3D" id="3.30.450.90">
    <property type="match status" value="1"/>
</dbReference>
<organism evidence="5 6">
    <name type="scientific">Candidatus Komeilibacteria bacterium CG_4_10_14_0_8_um_filter_37_78</name>
    <dbReference type="NCBI Taxonomy" id="1974471"/>
    <lineage>
        <taxon>Bacteria</taxon>
        <taxon>Candidatus Komeiliibacteriota</taxon>
    </lineage>
</organism>
<dbReference type="InterPro" id="IPR037257">
    <property type="entry name" value="T2SS_E_N_sf"/>
</dbReference>
<evidence type="ECO:0000313" key="5">
    <source>
        <dbReference type="EMBL" id="PIY95314.1"/>
    </source>
</evidence>
<comment type="caution">
    <text evidence="5">The sequence shown here is derived from an EMBL/GenBank/DDBJ whole genome shotgun (WGS) entry which is preliminary data.</text>
</comment>
<dbReference type="Proteomes" id="UP000228689">
    <property type="component" value="Unassembled WGS sequence"/>
</dbReference>
<dbReference type="Gene3D" id="3.30.300.160">
    <property type="entry name" value="Type II secretion system, protein E, N-terminal domain"/>
    <property type="match status" value="1"/>
</dbReference>
<dbReference type="SUPFAM" id="SSF52540">
    <property type="entry name" value="P-loop containing nucleoside triphosphate hydrolases"/>
    <property type="match status" value="1"/>
</dbReference>
<dbReference type="GO" id="GO:0016887">
    <property type="term" value="F:ATP hydrolysis activity"/>
    <property type="evidence" value="ECO:0007669"/>
    <property type="project" value="TreeGrafter"/>
</dbReference>
<evidence type="ECO:0000256" key="1">
    <source>
        <dbReference type="ARBA" id="ARBA00006611"/>
    </source>
</evidence>
<dbReference type="Pfam" id="PF00437">
    <property type="entry name" value="T2SSE"/>
    <property type="match status" value="1"/>
</dbReference>
<dbReference type="GO" id="GO:0005524">
    <property type="term" value="F:ATP binding"/>
    <property type="evidence" value="ECO:0007669"/>
    <property type="project" value="UniProtKB-KW"/>
</dbReference>
<dbReference type="InterPro" id="IPR007831">
    <property type="entry name" value="T2SS_GspE_N"/>
</dbReference>
<dbReference type="CDD" id="cd01129">
    <property type="entry name" value="PulE-GspE-like"/>
    <property type="match status" value="1"/>
</dbReference>
<dbReference type="InterPro" id="IPR001482">
    <property type="entry name" value="T2SS/T4SS_dom"/>
</dbReference>
<dbReference type="AlphaFoldDB" id="A0A2M7RF63"/>
<dbReference type="Gene3D" id="3.40.50.300">
    <property type="entry name" value="P-loop containing nucleotide triphosphate hydrolases"/>
    <property type="match status" value="1"/>
</dbReference>
<keyword evidence="3" id="KW-0067">ATP-binding</keyword>
<protein>
    <recommendedName>
        <fullName evidence="4">Bacterial type II secretion system protein E domain-containing protein</fullName>
    </recommendedName>
</protein>
<evidence type="ECO:0000256" key="3">
    <source>
        <dbReference type="ARBA" id="ARBA00022840"/>
    </source>
</evidence>
<dbReference type="EMBL" id="PFMC01000013">
    <property type="protein sequence ID" value="PIY95314.1"/>
    <property type="molecule type" value="Genomic_DNA"/>
</dbReference>
<keyword evidence="2" id="KW-0547">Nucleotide-binding</keyword>
<evidence type="ECO:0000256" key="2">
    <source>
        <dbReference type="ARBA" id="ARBA00022741"/>
    </source>
</evidence>
<dbReference type="PANTHER" id="PTHR30258:SF1">
    <property type="entry name" value="PROTEIN TRANSPORT PROTEIN HOFB HOMOLOG"/>
    <property type="match status" value="1"/>
</dbReference>
<evidence type="ECO:0000259" key="4">
    <source>
        <dbReference type="PROSITE" id="PS00662"/>
    </source>
</evidence>
<dbReference type="FunFam" id="3.40.50.300:FF:000398">
    <property type="entry name" value="Type IV pilus assembly ATPase PilB"/>
    <property type="match status" value="1"/>
</dbReference>
<accession>A0A2M7RF63</accession>
<dbReference type="PROSITE" id="PS00662">
    <property type="entry name" value="T2SP_E"/>
    <property type="match status" value="1"/>
</dbReference>
<sequence length="557" mass="62359">MTNEDIKKIVLETGLITEEKLKEVEELAKDNGESFEEEVVNQGLMSDENLGQLIADSKGYHYVNLKNTEIEDEALAVIPEVVAKNQMAIAYSIAGDTLKVAMHDPGNLDFIHLLEKKGSKFIEPYFATLRDLKQALNKYRKNITEEFDDIMKVNVEEAKKSAKAEDLPVIKIADTLLAYAYQNGASDIHLEPYEKKSLVRYRIDGVLHDVVDLPKKVHDLLITRFKILAKLRIDEHRAAQDGKLQFMTEDGRVDVRVSIVPITEGEKVVMRLLSAKNRQYRLESLGFSDKDLKIVSKAIKKPHGMILATGPTGSGKTTTLYAILYVVNSREVNISTVEDPVEYDMEGVNQIQVNRTTDLTFANGLRSLLRQDPDIIMVGEIRDEETANIAINAAMTGHLVLSTLHTNDAATTIPRFMDMGAEPFLVSSTINVVIAQRLVRKNCVKCMASYTITYEELVKSLTAPMIAQTLGKKKSYRFYQSKGCAVCHHSGYRGRMGIYEVLEVTPAIKEMIMQRANADEIKVQAIKEGMTTILEDGIQKVASGQTTIEEILRVSKE</sequence>
<name>A0A2M7RF63_9BACT</name>